<evidence type="ECO:0000313" key="17">
    <source>
        <dbReference type="EMBL" id="GGG33124.1"/>
    </source>
</evidence>
<dbReference type="GO" id="GO:0005524">
    <property type="term" value="F:ATP binding"/>
    <property type="evidence" value="ECO:0007669"/>
    <property type="project" value="UniProtKB-UniRule"/>
</dbReference>
<feature type="binding site" evidence="16">
    <location>
        <position position="133"/>
    </location>
    <ligand>
        <name>ATP</name>
        <dbReference type="ChEBI" id="CHEBI:30616"/>
    </ligand>
</feature>
<evidence type="ECO:0000313" key="18">
    <source>
        <dbReference type="Proteomes" id="UP000616608"/>
    </source>
</evidence>
<evidence type="ECO:0000256" key="9">
    <source>
        <dbReference type="ARBA" id="ARBA00022741"/>
    </source>
</evidence>
<dbReference type="HAMAP" id="MF_01274">
    <property type="entry name" value="Pantothen_kinase_3"/>
    <property type="match status" value="1"/>
</dbReference>
<feature type="active site" description="Proton acceptor" evidence="16">
    <location>
        <position position="109"/>
    </location>
</feature>
<feature type="binding site" evidence="16">
    <location>
        <position position="100"/>
    </location>
    <ligand>
        <name>substrate</name>
    </ligand>
</feature>
<evidence type="ECO:0000256" key="7">
    <source>
        <dbReference type="ARBA" id="ARBA00022490"/>
    </source>
</evidence>
<keyword evidence="11 16" id="KW-0067">ATP-binding</keyword>
<dbReference type="RefSeq" id="WP_188615863.1">
    <property type="nucleotide sequence ID" value="NZ_BMJT01000014.1"/>
</dbReference>
<accession>A0A917GA27</accession>
<reference evidence="17" key="1">
    <citation type="journal article" date="2014" name="Int. J. Syst. Evol. Microbiol.">
        <title>Complete genome sequence of Corynebacterium casei LMG S-19264T (=DSM 44701T), isolated from a smear-ripened cheese.</title>
        <authorList>
            <consortium name="US DOE Joint Genome Institute (JGI-PGF)"/>
            <person name="Walter F."/>
            <person name="Albersmeier A."/>
            <person name="Kalinowski J."/>
            <person name="Ruckert C."/>
        </authorList>
    </citation>
    <scope>NUCLEOTIDE SEQUENCE</scope>
    <source>
        <strain evidence="17">CGMCC 1.15760</strain>
    </source>
</reference>
<keyword evidence="9 16" id="KW-0547">Nucleotide-binding</keyword>
<comment type="subcellular location">
    <subcellularLocation>
        <location evidence="3 16">Cytoplasm</location>
    </subcellularLocation>
</comment>
<feature type="binding site" evidence="16">
    <location>
        <begin position="107"/>
        <end position="110"/>
    </location>
    <ligand>
        <name>substrate</name>
    </ligand>
</feature>
<reference evidence="17" key="2">
    <citation type="submission" date="2020-09" db="EMBL/GenBank/DDBJ databases">
        <authorList>
            <person name="Sun Q."/>
            <person name="Zhou Y."/>
        </authorList>
    </citation>
    <scope>NUCLEOTIDE SEQUENCE</scope>
    <source>
        <strain evidence="17">CGMCC 1.15760</strain>
    </source>
</reference>
<feature type="binding site" evidence="16">
    <location>
        <position position="130"/>
    </location>
    <ligand>
        <name>K(+)</name>
        <dbReference type="ChEBI" id="CHEBI:29103"/>
    </ligand>
</feature>
<comment type="cofactor">
    <cofactor evidence="2">
        <name>K(+)</name>
        <dbReference type="ChEBI" id="CHEBI:29103"/>
    </cofactor>
</comment>
<evidence type="ECO:0000256" key="2">
    <source>
        <dbReference type="ARBA" id="ARBA00001958"/>
    </source>
</evidence>
<dbReference type="InterPro" id="IPR004619">
    <property type="entry name" value="Type_III_PanK"/>
</dbReference>
<keyword evidence="16" id="KW-0479">Metal-binding</keyword>
<keyword evidence="12 16" id="KW-0630">Potassium</keyword>
<dbReference type="AlphaFoldDB" id="A0A917GA27"/>
<gene>
    <name evidence="16 17" type="primary">coaX</name>
    <name evidence="17" type="ORF">GCM10007425_29760</name>
</gene>
<sequence length="256" mass="28294">MRLVMDIGNTNIKIGLYDGQHIVHYWRMQTDVNKTTDEYAAGIQTFFMTAQFDIQQVTGAIISSVVPPIMHTMTMVCKRLFHITPLIVGPGVKTGLNIKYENPREVGADRIVNAVAALHIYQKTPCIIIDFGTATTYCYINEHGHYLGGIITSGVTIAMQALYEHAARLPRIEFVKPRQPIGQTTVDAMQSGVYYGLLAQVEGIVKQLAKDYVKPALVIATGGLASLIAHDTTTIDVVDETLTLKGLNIIYERNQK</sequence>
<name>A0A917GA27_9BACI</name>
<dbReference type="NCBIfam" id="NF009855">
    <property type="entry name" value="PRK13321.1"/>
    <property type="match status" value="1"/>
</dbReference>
<dbReference type="PANTHER" id="PTHR34265:SF1">
    <property type="entry name" value="TYPE III PANTOTHENATE KINASE"/>
    <property type="match status" value="1"/>
</dbReference>
<dbReference type="NCBIfam" id="NF009848">
    <property type="entry name" value="PRK13318.1-6"/>
    <property type="match status" value="1"/>
</dbReference>
<dbReference type="InterPro" id="IPR043129">
    <property type="entry name" value="ATPase_NBD"/>
</dbReference>
<dbReference type="EMBL" id="BMJT01000014">
    <property type="protein sequence ID" value="GGG33124.1"/>
    <property type="molecule type" value="Genomic_DNA"/>
</dbReference>
<dbReference type="GO" id="GO:0004594">
    <property type="term" value="F:pantothenate kinase activity"/>
    <property type="evidence" value="ECO:0007669"/>
    <property type="project" value="UniProtKB-UniRule"/>
</dbReference>
<comment type="similarity">
    <text evidence="14 16">Belongs to the type III pantothenate kinase family.</text>
</comment>
<dbReference type="GO" id="GO:0015937">
    <property type="term" value="P:coenzyme A biosynthetic process"/>
    <property type="evidence" value="ECO:0007669"/>
    <property type="project" value="UniProtKB-UniRule"/>
</dbReference>
<keyword evidence="18" id="KW-1185">Reference proteome</keyword>
<evidence type="ECO:0000256" key="6">
    <source>
        <dbReference type="ARBA" id="ARBA00012102"/>
    </source>
</evidence>
<dbReference type="SUPFAM" id="SSF53067">
    <property type="entry name" value="Actin-like ATPase domain"/>
    <property type="match status" value="2"/>
</dbReference>
<dbReference type="Pfam" id="PF03309">
    <property type="entry name" value="Pan_kinase"/>
    <property type="match status" value="1"/>
</dbReference>
<protein>
    <recommendedName>
        <fullName evidence="15 16">Type III pantothenate kinase</fullName>
        <ecNumber evidence="6 16">2.7.1.33</ecNumber>
    </recommendedName>
    <alternativeName>
        <fullName evidence="16">PanK-III</fullName>
    </alternativeName>
    <alternativeName>
        <fullName evidence="16">Pantothenic acid kinase</fullName>
    </alternativeName>
</protein>
<keyword evidence="10 16" id="KW-0418">Kinase</keyword>
<evidence type="ECO:0000256" key="8">
    <source>
        <dbReference type="ARBA" id="ARBA00022679"/>
    </source>
</evidence>
<dbReference type="NCBIfam" id="TIGR00671">
    <property type="entry name" value="baf"/>
    <property type="match status" value="1"/>
</dbReference>
<dbReference type="GO" id="GO:0046872">
    <property type="term" value="F:metal ion binding"/>
    <property type="evidence" value="ECO:0007669"/>
    <property type="project" value="UniProtKB-KW"/>
</dbReference>
<organism evidence="17 18">
    <name type="scientific">Lysinibacillus alkalisoli</name>
    <dbReference type="NCBI Taxonomy" id="1911548"/>
    <lineage>
        <taxon>Bacteria</taxon>
        <taxon>Bacillati</taxon>
        <taxon>Bacillota</taxon>
        <taxon>Bacilli</taxon>
        <taxon>Bacillales</taxon>
        <taxon>Bacillaceae</taxon>
        <taxon>Lysinibacillus</taxon>
    </lineage>
</organism>
<dbReference type="Gene3D" id="3.30.420.40">
    <property type="match status" value="2"/>
</dbReference>
<comment type="cofactor">
    <cofactor evidence="16">
        <name>NH4(+)</name>
        <dbReference type="ChEBI" id="CHEBI:28938"/>
    </cofactor>
    <cofactor evidence="16">
        <name>K(+)</name>
        <dbReference type="ChEBI" id="CHEBI:29103"/>
    </cofactor>
    <text evidence="16">A monovalent cation. Ammonium or potassium.</text>
</comment>
<evidence type="ECO:0000256" key="3">
    <source>
        <dbReference type="ARBA" id="ARBA00004496"/>
    </source>
</evidence>
<dbReference type="EC" id="2.7.1.33" evidence="6 16"/>
<evidence type="ECO:0000256" key="13">
    <source>
        <dbReference type="ARBA" id="ARBA00022993"/>
    </source>
</evidence>
<comment type="pathway">
    <text evidence="4 16">Cofactor biosynthesis; coenzyme A biosynthesis; CoA from (R)-pantothenate: step 1/5.</text>
</comment>
<dbReference type="GO" id="GO:0005737">
    <property type="term" value="C:cytoplasm"/>
    <property type="evidence" value="ECO:0007669"/>
    <property type="project" value="UniProtKB-SubCell"/>
</dbReference>
<comment type="caution">
    <text evidence="17">The sequence shown here is derived from an EMBL/GenBank/DDBJ whole genome shotgun (WGS) entry which is preliminary data.</text>
</comment>
<dbReference type="CDD" id="cd24015">
    <property type="entry name" value="ASKHA_NBD_PanK-III"/>
    <property type="match status" value="1"/>
</dbReference>
<keyword evidence="8 16" id="KW-0808">Transferase</keyword>
<dbReference type="Proteomes" id="UP000616608">
    <property type="component" value="Unassembled WGS sequence"/>
</dbReference>
<comment type="function">
    <text evidence="16">Catalyzes the phosphorylation of pantothenate (Pan), the first step in CoA biosynthesis.</text>
</comment>
<keyword evidence="7 16" id="KW-0963">Cytoplasm</keyword>
<keyword evidence="13 16" id="KW-0173">Coenzyme A biosynthesis</keyword>
<evidence type="ECO:0000256" key="12">
    <source>
        <dbReference type="ARBA" id="ARBA00022958"/>
    </source>
</evidence>
<evidence type="ECO:0000256" key="15">
    <source>
        <dbReference type="ARBA" id="ARBA00040883"/>
    </source>
</evidence>
<dbReference type="PANTHER" id="PTHR34265">
    <property type="entry name" value="TYPE III PANTOTHENATE KINASE"/>
    <property type="match status" value="1"/>
</dbReference>
<feature type="binding site" evidence="16">
    <location>
        <begin position="6"/>
        <end position="13"/>
    </location>
    <ligand>
        <name>ATP</name>
        <dbReference type="ChEBI" id="CHEBI:30616"/>
    </ligand>
</feature>
<feature type="binding site" evidence="16">
    <location>
        <position position="185"/>
    </location>
    <ligand>
        <name>substrate</name>
    </ligand>
</feature>
<comment type="subunit">
    <text evidence="5 16">Homodimer.</text>
</comment>
<comment type="catalytic activity">
    <reaction evidence="1 16">
        <text>(R)-pantothenate + ATP = (R)-4'-phosphopantothenate + ADP + H(+)</text>
        <dbReference type="Rhea" id="RHEA:16373"/>
        <dbReference type="ChEBI" id="CHEBI:10986"/>
        <dbReference type="ChEBI" id="CHEBI:15378"/>
        <dbReference type="ChEBI" id="CHEBI:29032"/>
        <dbReference type="ChEBI" id="CHEBI:30616"/>
        <dbReference type="ChEBI" id="CHEBI:456216"/>
        <dbReference type="EC" id="2.7.1.33"/>
    </reaction>
</comment>
<evidence type="ECO:0000256" key="4">
    <source>
        <dbReference type="ARBA" id="ARBA00005225"/>
    </source>
</evidence>
<evidence type="ECO:0000256" key="16">
    <source>
        <dbReference type="HAMAP-Rule" id="MF_01274"/>
    </source>
</evidence>
<proteinExistence type="inferred from homology"/>
<evidence type="ECO:0000256" key="10">
    <source>
        <dbReference type="ARBA" id="ARBA00022777"/>
    </source>
</evidence>
<evidence type="ECO:0000256" key="14">
    <source>
        <dbReference type="ARBA" id="ARBA00038036"/>
    </source>
</evidence>
<evidence type="ECO:0000256" key="11">
    <source>
        <dbReference type="ARBA" id="ARBA00022840"/>
    </source>
</evidence>
<evidence type="ECO:0000256" key="5">
    <source>
        <dbReference type="ARBA" id="ARBA00011738"/>
    </source>
</evidence>
<evidence type="ECO:0000256" key="1">
    <source>
        <dbReference type="ARBA" id="ARBA00001206"/>
    </source>
</evidence>